<dbReference type="Proteomes" id="UP001168098">
    <property type="component" value="Unassembled WGS sequence"/>
</dbReference>
<evidence type="ECO:0000256" key="1">
    <source>
        <dbReference type="SAM" id="SignalP"/>
    </source>
</evidence>
<feature type="signal peptide" evidence="1">
    <location>
        <begin position="1"/>
        <end position="15"/>
    </location>
</feature>
<evidence type="ECO:0000313" key="2">
    <source>
        <dbReference type="EMBL" id="KAJ9680173.1"/>
    </source>
</evidence>
<evidence type="ECO:0000313" key="3">
    <source>
        <dbReference type="Proteomes" id="UP001168098"/>
    </source>
</evidence>
<organism evidence="2 3">
    <name type="scientific">Vitis rotundifolia</name>
    <name type="common">Muscadine grape</name>
    <dbReference type="NCBI Taxonomy" id="103349"/>
    <lineage>
        <taxon>Eukaryota</taxon>
        <taxon>Viridiplantae</taxon>
        <taxon>Streptophyta</taxon>
        <taxon>Embryophyta</taxon>
        <taxon>Tracheophyta</taxon>
        <taxon>Spermatophyta</taxon>
        <taxon>Magnoliopsida</taxon>
        <taxon>eudicotyledons</taxon>
        <taxon>Gunneridae</taxon>
        <taxon>Pentapetalae</taxon>
        <taxon>rosids</taxon>
        <taxon>Vitales</taxon>
        <taxon>Vitaceae</taxon>
        <taxon>Viteae</taxon>
        <taxon>Vitis</taxon>
    </lineage>
</organism>
<name>A0AA38Z150_VITRO</name>
<accession>A0AA38Z150</accession>
<proteinExistence type="predicted"/>
<reference evidence="2 3" key="1">
    <citation type="journal article" date="2023" name="BMC Biotechnol.">
        <title>Vitis rotundifolia cv Carlos genome sequencing.</title>
        <authorList>
            <person name="Huff M."/>
            <person name="Hulse-Kemp A."/>
            <person name="Scheffler B."/>
            <person name="Youngblood R."/>
            <person name="Simpson S."/>
            <person name="Babiker E."/>
            <person name="Staton M."/>
        </authorList>
    </citation>
    <scope>NUCLEOTIDE SEQUENCE [LARGE SCALE GENOMIC DNA]</scope>
    <source>
        <tissue evidence="2">Leaf</tissue>
    </source>
</reference>
<protein>
    <submittedName>
        <fullName evidence="2">Uncharacterized protein</fullName>
    </submittedName>
</protein>
<dbReference type="EMBL" id="JARBHA010000015">
    <property type="protein sequence ID" value="KAJ9680173.1"/>
    <property type="molecule type" value="Genomic_DNA"/>
</dbReference>
<sequence>MISLTLGTALLITLSQNVTVMAPVSLGIAFPSGISSMETKFQEMDQMHLDFQILMLIISNLLTTTDNFLTEWEFIPAYHYQLAVHHLKEKQSCLEFALLMTESAGATKQCLVPTTVNL</sequence>
<keyword evidence="1" id="KW-0732">Signal</keyword>
<dbReference type="AlphaFoldDB" id="A0AA38Z150"/>
<gene>
    <name evidence="2" type="ORF">PVL29_019461</name>
</gene>
<comment type="caution">
    <text evidence="2">The sequence shown here is derived from an EMBL/GenBank/DDBJ whole genome shotgun (WGS) entry which is preliminary data.</text>
</comment>
<keyword evidence="3" id="KW-1185">Reference proteome</keyword>
<feature type="chain" id="PRO_5041292832" evidence="1">
    <location>
        <begin position="16"/>
        <end position="118"/>
    </location>
</feature>